<keyword evidence="4" id="KW-1185">Reference proteome</keyword>
<dbReference type="GO" id="GO:0008270">
    <property type="term" value="F:zinc ion binding"/>
    <property type="evidence" value="ECO:0007669"/>
    <property type="project" value="UniProtKB-KW"/>
</dbReference>
<dbReference type="EMBL" id="JABANO010003813">
    <property type="protein sequence ID" value="KAF4756245.1"/>
    <property type="molecule type" value="Genomic_DNA"/>
</dbReference>
<dbReference type="InterPro" id="IPR001841">
    <property type="entry name" value="Znf_RING"/>
</dbReference>
<comment type="caution">
    <text evidence="3">The sequence shown here is derived from an EMBL/GenBank/DDBJ whole genome shotgun (WGS) entry which is preliminary data.</text>
</comment>
<dbReference type="SUPFAM" id="SSF57850">
    <property type="entry name" value="RING/U-box"/>
    <property type="match status" value="1"/>
</dbReference>
<evidence type="ECO:0000256" key="1">
    <source>
        <dbReference type="PROSITE-ProRule" id="PRU00175"/>
    </source>
</evidence>
<dbReference type="Pfam" id="PF13920">
    <property type="entry name" value="zf-C3HC4_3"/>
    <property type="match status" value="1"/>
</dbReference>
<keyword evidence="1" id="KW-0479">Metal-binding</keyword>
<protein>
    <recommendedName>
        <fullName evidence="2">RING-type domain-containing protein</fullName>
    </recommendedName>
</protein>
<dbReference type="AlphaFoldDB" id="A0A7J6UGC8"/>
<evidence type="ECO:0000313" key="3">
    <source>
        <dbReference type="EMBL" id="KAF4756245.1"/>
    </source>
</evidence>
<evidence type="ECO:0000259" key="2">
    <source>
        <dbReference type="PROSITE" id="PS50089"/>
    </source>
</evidence>
<name>A0A7J6UGC8_PEROL</name>
<organism evidence="3 4">
    <name type="scientific">Perkinsus olseni</name>
    <name type="common">Perkinsus atlanticus</name>
    <dbReference type="NCBI Taxonomy" id="32597"/>
    <lineage>
        <taxon>Eukaryota</taxon>
        <taxon>Sar</taxon>
        <taxon>Alveolata</taxon>
        <taxon>Perkinsozoa</taxon>
        <taxon>Perkinsea</taxon>
        <taxon>Perkinsida</taxon>
        <taxon>Perkinsidae</taxon>
        <taxon>Perkinsus</taxon>
    </lineage>
</organism>
<reference evidence="3 4" key="1">
    <citation type="submission" date="2020-04" db="EMBL/GenBank/DDBJ databases">
        <title>Perkinsus olseni comparative genomics.</title>
        <authorList>
            <person name="Bogema D.R."/>
        </authorList>
    </citation>
    <scope>NUCLEOTIDE SEQUENCE [LARGE SCALE GENOMIC DNA]</scope>
    <source>
        <strain evidence="3 4">ATCC PRA-207</strain>
    </source>
</reference>
<keyword evidence="1" id="KW-0862">Zinc</keyword>
<keyword evidence="1" id="KW-0863">Zinc-finger</keyword>
<accession>A0A7J6UGC8</accession>
<proteinExistence type="predicted"/>
<dbReference type="SMART" id="SM00184">
    <property type="entry name" value="RING"/>
    <property type="match status" value="1"/>
</dbReference>
<dbReference type="Gene3D" id="3.30.40.10">
    <property type="entry name" value="Zinc/RING finger domain, C3HC4 (zinc finger)"/>
    <property type="match status" value="1"/>
</dbReference>
<dbReference type="PROSITE" id="PS50089">
    <property type="entry name" value="ZF_RING_2"/>
    <property type="match status" value="1"/>
</dbReference>
<feature type="domain" description="RING-type" evidence="2">
    <location>
        <begin position="98"/>
        <end position="141"/>
    </location>
</feature>
<gene>
    <name evidence="3" type="ORF">FOZ63_033968</name>
</gene>
<sequence length="211" mass="22075">MGGKLSCSPICGGKSKSKKKQPKLVLDQVACDVCHAVQSLPAGANVFVCETCRSINRVYMVAGERRLSTVPDPTVILDNVTGVVPVSSEVMTKTITPCSVCLDNPGDMVILPCGHAGICQSCAVHIASNEAVGGSCCPKCRTDIDQLVRIGKLYDTSIQGCEVPFSRRVKAPPSVPPPPGLEKVKVLPGPVFGGVTVRLMCLTKPAFGVGL</sequence>
<dbReference type="Proteomes" id="UP000553632">
    <property type="component" value="Unassembled WGS sequence"/>
</dbReference>
<dbReference type="InterPro" id="IPR013083">
    <property type="entry name" value="Znf_RING/FYVE/PHD"/>
</dbReference>
<evidence type="ECO:0000313" key="4">
    <source>
        <dbReference type="Proteomes" id="UP000553632"/>
    </source>
</evidence>
<dbReference type="OMA" id="HIACNEA"/>